<evidence type="ECO:0000259" key="2">
    <source>
        <dbReference type="Pfam" id="PF02729"/>
    </source>
</evidence>
<dbReference type="InterPro" id="IPR006130">
    <property type="entry name" value="Asp/Orn_carbamoylTrfase"/>
</dbReference>
<dbReference type="EMBL" id="BARS01030647">
    <property type="protein sequence ID" value="GAG24268.1"/>
    <property type="molecule type" value="Genomic_DNA"/>
</dbReference>
<dbReference type="PRINTS" id="PR00100">
    <property type="entry name" value="AOTCASE"/>
</dbReference>
<accession>X0WIC8</accession>
<comment type="caution">
    <text evidence="3">The sequence shown here is derived from an EMBL/GenBank/DDBJ whole genome shotgun (WGS) entry which is preliminary data.</text>
</comment>
<dbReference type="Pfam" id="PF02729">
    <property type="entry name" value="OTCace_N"/>
    <property type="match status" value="1"/>
</dbReference>
<evidence type="ECO:0000256" key="1">
    <source>
        <dbReference type="ARBA" id="ARBA00022679"/>
    </source>
</evidence>
<sequence length="158" mass="17455">MAFGLKHLFGLKGVSKQDVTTILDTAVSFREVLDRPIRIVPTLRGIAVLNLFYEASTRTRISFELAERRLSAEVISFAKSTSSVSKGESLRDTARNIEAMKIDLIVVRHSSPGTPQFLAAHTNCKIINAGDGAHEHPTQALLDMMTIRQHFGLLKGLR</sequence>
<dbReference type="SUPFAM" id="SSF53671">
    <property type="entry name" value="Aspartate/ornithine carbamoyltransferase"/>
    <property type="match status" value="1"/>
</dbReference>
<dbReference type="GO" id="GO:0006520">
    <property type="term" value="P:amino acid metabolic process"/>
    <property type="evidence" value="ECO:0007669"/>
    <property type="project" value="InterPro"/>
</dbReference>
<organism evidence="3">
    <name type="scientific">marine sediment metagenome</name>
    <dbReference type="NCBI Taxonomy" id="412755"/>
    <lineage>
        <taxon>unclassified sequences</taxon>
        <taxon>metagenomes</taxon>
        <taxon>ecological metagenomes</taxon>
    </lineage>
</organism>
<evidence type="ECO:0000313" key="3">
    <source>
        <dbReference type="EMBL" id="GAG24268.1"/>
    </source>
</evidence>
<protein>
    <recommendedName>
        <fullName evidence="2">Aspartate/ornithine carbamoyltransferase carbamoyl-P binding domain-containing protein</fullName>
    </recommendedName>
</protein>
<proteinExistence type="predicted"/>
<gene>
    <name evidence="3" type="ORF">S01H1_47785</name>
</gene>
<dbReference type="GO" id="GO:0005829">
    <property type="term" value="C:cytosol"/>
    <property type="evidence" value="ECO:0007669"/>
    <property type="project" value="TreeGrafter"/>
</dbReference>
<feature type="non-terminal residue" evidence="3">
    <location>
        <position position="158"/>
    </location>
</feature>
<dbReference type="GO" id="GO:0016597">
    <property type="term" value="F:amino acid binding"/>
    <property type="evidence" value="ECO:0007669"/>
    <property type="project" value="InterPro"/>
</dbReference>
<dbReference type="InterPro" id="IPR036901">
    <property type="entry name" value="Asp/Orn_carbamoylTrfase_sf"/>
</dbReference>
<dbReference type="Gene3D" id="3.40.50.1370">
    <property type="entry name" value="Aspartate/ornithine carbamoyltransferase"/>
    <property type="match status" value="1"/>
</dbReference>
<keyword evidence="1" id="KW-0808">Transferase</keyword>
<dbReference type="PANTHER" id="PTHR45753:SF6">
    <property type="entry name" value="ASPARTATE CARBAMOYLTRANSFERASE"/>
    <property type="match status" value="1"/>
</dbReference>
<dbReference type="PANTHER" id="PTHR45753">
    <property type="entry name" value="ORNITHINE CARBAMOYLTRANSFERASE, MITOCHONDRIAL"/>
    <property type="match status" value="1"/>
</dbReference>
<dbReference type="InterPro" id="IPR006132">
    <property type="entry name" value="Asp/Orn_carbamoyltranf_P-bd"/>
</dbReference>
<feature type="domain" description="Aspartate/ornithine carbamoyltransferase carbamoyl-P binding" evidence="2">
    <location>
        <begin position="6"/>
        <end position="149"/>
    </location>
</feature>
<dbReference type="PROSITE" id="PS00097">
    <property type="entry name" value="CARBAMOYLTRANSFERASE"/>
    <property type="match status" value="1"/>
</dbReference>
<dbReference type="PRINTS" id="PR00101">
    <property type="entry name" value="ATCASE"/>
</dbReference>
<dbReference type="AlphaFoldDB" id="X0WIC8"/>
<dbReference type="GO" id="GO:0016743">
    <property type="term" value="F:carboxyl- or carbamoyltransferase activity"/>
    <property type="evidence" value="ECO:0007669"/>
    <property type="project" value="InterPro"/>
</dbReference>
<name>X0WIC8_9ZZZZ</name>
<reference evidence="3" key="1">
    <citation type="journal article" date="2014" name="Front. Microbiol.">
        <title>High frequency of phylogenetically diverse reductive dehalogenase-homologous genes in deep subseafloor sedimentary metagenomes.</title>
        <authorList>
            <person name="Kawai M."/>
            <person name="Futagami T."/>
            <person name="Toyoda A."/>
            <person name="Takaki Y."/>
            <person name="Nishi S."/>
            <person name="Hori S."/>
            <person name="Arai W."/>
            <person name="Tsubouchi T."/>
            <person name="Morono Y."/>
            <person name="Uchiyama I."/>
            <person name="Ito T."/>
            <person name="Fujiyama A."/>
            <person name="Inagaki F."/>
            <person name="Takami H."/>
        </authorList>
    </citation>
    <scope>NUCLEOTIDE SEQUENCE</scope>
    <source>
        <strain evidence="3">Expedition CK06-06</strain>
    </source>
</reference>